<evidence type="ECO:0000256" key="3">
    <source>
        <dbReference type="RuleBase" id="RU368010"/>
    </source>
</evidence>
<dbReference type="InterPro" id="IPR014812">
    <property type="entry name" value="Vps51"/>
</dbReference>
<evidence type="ECO:0000256" key="2">
    <source>
        <dbReference type="ARBA" id="ARBA00023054"/>
    </source>
</evidence>
<dbReference type="EMBL" id="DS565998">
    <property type="status" value="NOT_ANNOTATED_CDS"/>
    <property type="molecule type" value="Genomic_DNA"/>
</dbReference>
<keyword evidence="3" id="KW-0813">Transport</keyword>
<dbReference type="PANTHER" id="PTHR15954">
    <property type="entry name" value="VACUOLAR PROTEIN SORTING-ASSOCIATED PROTEIN 51 HOMOLOG"/>
    <property type="match status" value="1"/>
</dbReference>
<dbReference type="GO" id="GO:0016020">
    <property type="term" value="C:membrane"/>
    <property type="evidence" value="ECO:0000318"/>
    <property type="project" value="GO_Central"/>
</dbReference>
<dbReference type="PANTHER" id="PTHR15954:SF4">
    <property type="entry name" value="VACUOLAR PROTEIN SORTING-ASSOCIATED PROTEIN 51 HOMOLOG"/>
    <property type="match status" value="1"/>
</dbReference>
<dbReference type="AlphaFoldDB" id="H3GBT0"/>
<reference evidence="5" key="2">
    <citation type="submission" date="2015-06" db="UniProtKB">
        <authorList>
            <consortium name="EnsemblProtists"/>
        </authorList>
    </citation>
    <scope>IDENTIFICATION</scope>
    <source>
        <strain evidence="5">Pr102</strain>
    </source>
</reference>
<evidence type="ECO:0000313" key="6">
    <source>
        <dbReference type="Proteomes" id="UP000005238"/>
    </source>
</evidence>
<dbReference type="Proteomes" id="UP000005238">
    <property type="component" value="Unassembled WGS sequence"/>
</dbReference>
<dbReference type="GO" id="GO:0007041">
    <property type="term" value="P:lysosomal transport"/>
    <property type="evidence" value="ECO:0000318"/>
    <property type="project" value="GO_Central"/>
</dbReference>
<dbReference type="SUPFAM" id="SSF74788">
    <property type="entry name" value="Cullin repeat-like"/>
    <property type="match status" value="1"/>
</dbReference>
<comment type="function">
    <text evidence="3">Acts as component of the GARP complex that is involved in retrograde transport from early and late endosomes to the trans-Golgi network (TGN).</text>
</comment>
<feature type="region of interest" description="Disordered" evidence="4">
    <location>
        <begin position="529"/>
        <end position="548"/>
    </location>
</feature>
<dbReference type="InParanoid" id="H3GBT0"/>
<dbReference type="VEuPathDB" id="FungiDB:KRP23_8635"/>
<evidence type="ECO:0000256" key="4">
    <source>
        <dbReference type="SAM" id="MobiDB-lite"/>
    </source>
</evidence>
<dbReference type="GO" id="GO:0000938">
    <property type="term" value="C:GARP complex"/>
    <property type="evidence" value="ECO:0000318"/>
    <property type="project" value="GO_Central"/>
</dbReference>
<dbReference type="GO" id="GO:1990745">
    <property type="term" value="C:EARP complex"/>
    <property type="evidence" value="ECO:0000318"/>
    <property type="project" value="GO_Central"/>
</dbReference>
<dbReference type="GO" id="GO:0007030">
    <property type="term" value="P:Golgi organization"/>
    <property type="evidence" value="ECO:0000318"/>
    <property type="project" value="GO_Central"/>
</dbReference>
<keyword evidence="3" id="KW-0653">Protein transport</keyword>
<dbReference type="GO" id="GO:0048193">
    <property type="term" value="P:Golgi vesicle transport"/>
    <property type="evidence" value="ECO:0000318"/>
    <property type="project" value="GO_Central"/>
</dbReference>
<accession>H3GBT0</accession>
<keyword evidence="2" id="KW-0175">Coiled coil</keyword>
<reference evidence="6" key="1">
    <citation type="journal article" date="2006" name="Science">
        <title>Phytophthora genome sequences uncover evolutionary origins and mechanisms of pathogenesis.</title>
        <authorList>
            <person name="Tyler B.M."/>
            <person name="Tripathy S."/>
            <person name="Zhang X."/>
            <person name="Dehal P."/>
            <person name="Jiang R.H."/>
            <person name="Aerts A."/>
            <person name="Arredondo F.D."/>
            <person name="Baxter L."/>
            <person name="Bensasson D."/>
            <person name="Beynon J.L."/>
            <person name="Chapman J."/>
            <person name="Damasceno C.M."/>
            <person name="Dorrance A.E."/>
            <person name="Dou D."/>
            <person name="Dickerman A.W."/>
            <person name="Dubchak I.L."/>
            <person name="Garbelotto M."/>
            <person name="Gijzen M."/>
            <person name="Gordon S.G."/>
            <person name="Govers F."/>
            <person name="Grunwald N.J."/>
            <person name="Huang W."/>
            <person name="Ivors K.L."/>
            <person name="Jones R.W."/>
            <person name="Kamoun S."/>
            <person name="Krampis K."/>
            <person name="Lamour K.H."/>
            <person name="Lee M.K."/>
            <person name="McDonald W.H."/>
            <person name="Medina M."/>
            <person name="Meijer H.J."/>
            <person name="Nordberg E.K."/>
            <person name="Maclean D.J."/>
            <person name="Ospina-Giraldo M.D."/>
            <person name="Morris P.F."/>
            <person name="Phuntumart V."/>
            <person name="Putnam N.H."/>
            <person name="Rash S."/>
            <person name="Rose J.K."/>
            <person name="Sakihama Y."/>
            <person name="Salamov A.A."/>
            <person name="Savidor A."/>
            <person name="Scheuring C.F."/>
            <person name="Smith B.M."/>
            <person name="Sobral B.W."/>
            <person name="Terry A."/>
            <person name="Torto-Alalibo T.A."/>
            <person name="Win J."/>
            <person name="Xu Z."/>
            <person name="Zhang H."/>
            <person name="Grigoriev I.V."/>
            <person name="Rokhsar D.S."/>
            <person name="Boore J.L."/>
        </authorList>
    </citation>
    <scope>NUCLEOTIDE SEQUENCE [LARGE SCALE GENOMIC DNA]</scope>
    <source>
        <strain evidence="6">Pr102</strain>
    </source>
</reference>
<proteinExistence type="inferred from homology"/>
<keyword evidence="3" id="KW-0445">Lipid transport</keyword>
<dbReference type="OMA" id="DIICERG"/>
<dbReference type="eggNOG" id="KOG2346">
    <property type="taxonomic scope" value="Eukaryota"/>
</dbReference>
<protein>
    <recommendedName>
        <fullName evidence="3">Vacuolar protein sorting-associated protein 51 homolog</fullName>
    </recommendedName>
</protein>
<dbReference type="GO" id="GO:0015031">
    <property type="term" value="P:protein transport"/>
    <property type="evidence" value="ECO:0007669"/>
    <property type="project" value="UniProtKB-UniRule"/>
</dbReference>
<dbReference type="STRING" id="164328.H3GBT0"/>
<dbReference type="GO" id="GO:0006869">
    <property type="term" value="P:lipid transport"/>
    <property type="evidence" value="ECO:0007669"/>
    <property type="project" value="UniProtKB-UniRule"/>
</dbReference>
<comment type="similarity">
    <text evidence="1 3">Belongs to the VPS51 family.</text>
</comment>
<evidence type="ECO:0000256" key="1">
    <source>
        <dbReference type="ARBA" id="ARBA00006080"/>
    </source>
</evidence>
<dbReference type="GO" id="GO:0005829">
    <property type="term" value="C:cytosol"/>
    <property type="evidence" value="ECO:0007669"/>
    <property type="project" value="GOC"/>
</dbReference>
<comment type="subunit">
    <text evidence="3">Component of the Golgi-associated retrograde protein (GARP) complex.</text>
</comment>
<dbReference type="GO" id="GO:0042147">
    <property type="term" value="P:retrograde transport, endosome to Golgi"/>
    <property type="evidence" value="ECO:0000318"/>
    <property type="project" value="GO_Central"/>
</dbReference>
<dbReference type="HOGENOM" id="CLU_008525_0_0_1"/>
<dbReference type="VEuPathDB" id="FungiDB:KRP22_9747"/>
<dbReference type="EnsemblProtists" id="Phyra72786">
    <property type="protein sequence ID" value="Phyra72786"/>
    <property type="gene ID" value="Phyra72786"/>
</dbReference>
<dbReference type="InterPro" id="IPR016159">
    <property type="entry name" value="Cullin_repeat-like_dom_sf"/>
</dbReference>
<name>H3GBT0_PHYRM</name>
<dbReference type="GO" id="GO:0032456">
    <property type="term" value="P:endocytic recycling"/>
    <property type="evidence" value="ECO:0000318"/>
    <property type="project" value="GO_Central"/>
</dbReference>
<keyword evidence="6" id="KW-1185">Reference proteome</keyword>
<dbReference type="Pfam" id="PF08700">
    <property type="entry name" value="VPS51_Exo84_N"/>
    <property type="match status" value="1"/>
</dbReference>
<sequence>MSRHSATANFDSHSSRLTKDLPAAMEDPGMSRMQELLSSYYGLQDQESRQGQLRNIDSPGFDPKIYVKVRNSVLEDSELLETRGLNDLLTTDDQLIREIKELDTNMQMLVYENYNKFISATDTIRKMKNNVASMEDEVGRVVKSMDTITAKSESINVALAPHRSKVEKLIGVRRLLKRFEFIFDLPQRLNTAVKQKEYANATKYYLLARRILGRYEHISSFKTIQLEAEKIIQQLERLLKKRMLDTTLESEEVCETVVLLHQLDACNEDIRDQFLEWHQAYFECAVAEFKSQGTVDSVLNFLQSFNTDVFAKMGRVFSVYKTHFMPDVVAREKSSTSRKSSDAIRDDLFLSFVKELFALYLSECVAQFRRPHTEFGSTDEVLDVLQDDDLSSEIVDMKAVDTSIPMCRLATSATEVVENCVRFQIEGVFRKLREDTGELFCTSHEDVSSLVRSSRDGGQNIQPLAQESAKKFTDMMQKVLQQMEPMVQTGFAILSEMSRLFSDLVQGQFYDFLKWFNASVLRYAEPKRAFTPADDPQGTRGEEQDGVTLPWLEPTPQFLLFLACMCQELSAEGIGECVRGLIECLPAPLSPSRTSEGEPIRSRRMNQQDVTHMIEVTRESSAELLQHVAKQYGNQLCIIVHNGVAATSWADMDEEPRSVQEMMAAVVEATFRFGKEVALALGDEQSVFIGNNSRTTSRDFRRRASALRSRNAGVAGASSGMQLDVDRIFARKIHISPSQVELTADAFVQTMLKMCIKAFSEWVRLLELSKFGLQQIQLDAEFLRSTLMHIVVAGGAEEEVESLLSDLLSNARARAVEDVLMEQSNVVAIVSTKSTQVLSRRG</sequence>
<comment type="subcellular location">
    <subcellularLocation>
        <location evidence="3">Golgi apparatus</location>
        <location evidence="3">trans-Golgi network</location>
    </subcellularLocation>
</comment>
<evidence type="ECO:0000313" key="5">
    <source>
        <dbReference type="EnsemblProtists" id="Phyra72786"/>
    </source>
</evidence>
<organism evidence="5 6">
    <name type="scientific">Phytophthora ramorum</name>
    <name type="common">Sudden oak death agent</name>
    <dbReference type="NCBI Taxonomy" id="164328"/>
    <lineage>
        <taxon>Eukaryota</taxon>
        <taxon>Sar</taxon>
        <taxon>Stramenopiles</taxon>
        <taxon>Oomycota</taxon>
        <taxon>Peronosporomycetes</taxon>
        <taxon>Peronosporales</taxon>
        <taxon>Peronosporaceae</taxon>
        <taxon>Phytophthora</taxon>
    </lineage>
</organism>
<keyword evidence="3" id="KW-0333">Golgi apparatus</keyword>